<reference evidence="6 7" key="1">
    <citation type="submission" date="2018-09" db="EMBL/GenBank/DDBJ databases">
        <authorList>
            <person name="Postec A."/>
        </authorList>
    </citation>
    <scope>NUCLEOTIDE SEQUENCE [LARGE SCALE GENOMIC DNA]</scope>
    <source>
        <strain evidence="6">70B-A</strain>
    </source>
</reference>
<gene>
    <name evidence="6" type="primary">uxaA</name>
    <name evidence="6" type="ORF">PATL70BA_1824</name>
</gene>
<evidence type="ECO:0000256" key="1">
    <source>
        <dbReference type="ARBA" id="ARBA00010986"/>
    </source>
</evidence>
<dbReference type="Pfam" id="PF04295">
    <property type="entry name" value="GD_AH_second"/>
    <property type="match status" value="1"/>
</dbReference>
<dbReference type="Gene3D" id="2.30.130.110">
    <property type="match status" value="1"/>
</dbReference>
<dbReference type="GO" id="GO:0019698">
    <property type="term" value="P:D-galacturonate catabolic process"/>
    <property type="evidence" value="ECO:0007669"/>
    <property type="project" value="TreeGrafter"/>
</dbReference>
<dbReference type="AlphaFoldDB" id="A0A3P7PUV1"/>
<dbReference type="RefSeq" id="WP_125136981.1">
    <property type="nucleotide sequence ID" value="NZ_LR130778.1"/>
</dbReference>
<name>A0A3P7PUV1_9FIRM</name>
<feature type="domain" description="D-galactarate/Altronate dehydratase C-terminal" evidence="5">
    <location>
        <begin position="255"/>
        <end position="493"/>
    </location>
</feature>
<keyword evidence="7" id="KW-1185">Reference proteome</keyword>
<dbReference type="GO" id="GO:0008789">
    <property type="term" value="F:altronate dehydratase activity"/>
    <property type="evidence" value="ECO:0007669"/>
    <property type="project" value="UniProtKB-EC"/>
</dbReference>
<comment type="similarity">
    <text evidence="1">Belongs to the UxaA family.</text>
</comment>
<dbReference type="OrthoDB" id="9804574at2"/>
<protein>
    <submittedName>
        <fullName evidence="6">Altronate dehydratase</fullName>
        <ecNumber evidence="6">4.2.1.7</ecNumber>
    </submittedName>
</protein>
<dbReference type="Pfam" id="PF08666">
    <property type="entry name" value="SAF"/>
    <property type="match status" value="1"/>
</dbReference>
<dbReference type="Proteomes" id="UP000279029">
    <property type="component" value="Chromosome"/>
</dbReference>
<dbReference type="CDD" id="cd11613">
    <property type="entry name" value="SAF_AH_GD"/>
    <property type="match status" value="1"/>
</dbReference>
<dbReference type="InterPro" id="IPR013974">
    <property type="entry name" value="SAF"/>
</dbReference>
<evidence type="ECO:0000256" key="2">
    <source>
        <dbReference type="ARBA" id="ARBA00023239"/>
    </source>
</evidence>
<dbReference type="InterPro" id="IPR044144">
    <property type="entry name" value="SAF_UxaA/GarD"/>
</dbReference>
<dbReference type="EC" id="4.2.1.7" evidence="6"/>
<organism evidence="6 7">
    <name type="scientific">Petrocella atlantisensis</name>
    <dbReference type="NCBI Taxonomy" id="2173034"/>
    <lineage>
        <taxon>Bacteria</taxon>
        <taxon>Bacillati</taxon>
        <taxon>Bacillota</taxon>
        <taxon>Clostridia</taxon>
        <taxon>Lachnospirales</taxon>
        <taxon>Vallitaleaceae</taxon>
        <taxon>Petrocella</taxon>
    </lineage>
</organism>
<dbReference type="KEGG" id="cbar:PATL70BA_1824"/>
<accession>A0A3P7PUV1</accession>
<dbReference type="InterPro" id="IPR048332">
    <property type="entry name" value="GD_AH_C"/>
</dbReference>
<evidence type="ECO:0000313" key="6">
    <source>
        <dbReference type="EMBL" id="VDN47717.1"/>
    </source>
</evidence>
<dbReference type="PANTHER" id="PTHR30536">
    <property type="entry name" value="ALTRONATE/GALACTARATE DEHYDRATASE"/>
    <property type="match status" value="1"/>
</dbReference>
<evidence type="ECO:0000313" key="7">
    <source>
        <dbReference type="Proteomes" id="UP000279029"/>
    </source>
</evidence>
<dbReference type="InterPro" id="IPR007392">
    <property type="entry name" value="GD_AH_second"/>
</dbReference>
<feature type="domain" description="SAF" evidence="4">
    <location>
        <begin position="27"/>
        <end position="68"/>
    </location>
</feature>
<keyword evidence="2 6" id="KW-0456">Lyase</keyword>
<sequence>MNKHYVIHNRDNVYINLEEDDSKNLIRGHKYALKDIKKDEAIIKYGMPIGIATCDILKGEHIHTHNLKTSLGDILSYNYQPEKNNDVTLEASVSKIERKTVKVYERMGQEVGIRNELWIIPTVGCVNGVSNRIIDVFKSRCMEEGIDLNRLDNFDGIYAYTHNYGCSQMGDDHINTRKTLQNITKHPNAGGVLVIGLGCENNQIKDFEESLGTYDKSRVRFLISQEVEDEIEAGYEMVRALFDEMLKDQRVEKPLSSIRVGLECGGSDGLSGITANPLIGRFSDYLVEQGGTTVLTEVPEMFGAETILMNRCVNREVFDKMVEMVNDFKNYYKKHNQVIYDNPSPGNKSGGISSLEDKSLGCTTKAGDSLVMDVLKHTERLKTPGLNLISAPGNDAVATTTLGMCGCHMVLFSTGRGTPFGGFVPTVKISTNTPLFEKKPNWIDFNAGQLVDGLSMDAILEQFTEKIIATINGAKTRQELNNYREIAIFKTGVTL</sequence>
<proteinExistence type="inferred from homology"/>
<dbReference type="PANTHER" id="PTHR30536:SF5">
    <property type="entry name" value="ALTRONATE DEHYDRATASE"/>
    <property type="match status" value="1"/>
</dbReference>
<dbReference type="EMBL" id="LR130778">
    <property type="protein sequence ID" value="VDN47717.1"/>
    <property type="molecule type" value="Genomic_DNA"/>
</dbReference>
<dbReference type="Pfam" id="PF20629">
    <property type="entry name" value="GD_AH_C"/>
    <property type="match status" value="1"/>
</dbReference>
<evidence type="ECO:0000259" key="5">
    <source>
        <dbReference type="Pfam" id="PF20629"/>
    </source>
</evidence>
<feature type="domain" description="D-galactarate/Altronate dehydratase second" evidence="3">
    <location>
        <begin position="104"/>
        <end position="244"/>
    </location>
</feature>
<dbReference type="InterPro" id="IPR052172">
    <property type="entry name" value="UxaA_altronate/galactarate_dh"/>
</dbReference>
<evidence type="ECO:0000259" key="4">
    <source>
        <dbReference type="Pfam" id="PF08666"/>
    </source>
</evidence>
<evidence type="ECO:0000259" key="3">
    <source>
        <dbReference type="Pfam" id="PF04295"/>
    </source>
</evidence>